<organism evidence="2 3">
    <name type="scientific">Actinomyces oris</name>
    <dbReference type="NCBI Taxonomy" id="544580"/>
    <lineage>
        <taxon>Bacteria</taxon>
        <taxon>Bacillati</taxon>
        <taxon>Actinomycetota</taxon>
        <taxon>Actinomycetes</taxon>
        <taxon>Actinomycetales</taxon>
        <taxon>Actinomycetaceae</taxon>
        <taxon>Actinomyces</taxon>
    </lineage>
</organism>
<keyword evidence="1" id="KW-0812">Transmembrane</keyword>
<feature type="transmembrane region" description="Helical" evidence="1">
    <location>
        <begin position="44"/>
        <end position="62"/>
    </location>
</feature>
<evidence type="ECO:0000256" key="1">
    <source>
        <dbReference type="SAM" id="Phobius"/>
    </source>
</evidence>
<accession>A0A1Q8HZ28</accession>
<dbReference type="EMBL" id="MSGO01000041">
    <property type="protein sequence ID" value="OLL14103.1"/>
    <property type="molecule type" value="Genomic_DNA"/>
</dbReference>
<evidence type="ECO:0000313" key="2">
    <source>
        <dbReference type="EMBL" id="OLL14103.1"/>
    </source>
</evidence>
<feature type="transmembrane region" description="Helical" evidence="1">
    <location>
        <begin position="260"/>
        <end position="279"/>
    </location>
</feature>
<feature type="transmembrane region" description="Helical" evidence="1">
    <location>
        <begin position="494"/>
        <end position="516"/>
    </location>
</feature>
<protein>
    <submittedName>
        <fullName evidence="2">Uncharacterized protein</fullName>
    </submittedName>
</protein>
<evidence type="ECO:0000313" key="3">
    <source>
        <dbReference type="Proteomes" id="UP000185736"/>
    </source>
</evidence>
<sequence length="831" mass="88758">MTAPINIAATPVYRRTPPERWQEAASAYRRWWSRHPGLSSALNLVARGAYALMIPLLIAALVMVPRLAYASVPAAFMTVCLMVVALLARTRTISWRSVLLMYGVGAAWSLVVAVTMSSVRTRAGLSVMGNGMSIALTIALEVLSPLVPLVLVVFLAPGRMRRLAASDWALLGFAAGGGLTALNDGVRALEENSLLSSVLGNGRLPFSFNPWTSGSMTQENSNVLAVSNQVSTANITMAVAVAITLWRLKDSPAFEGAKNLVWLRIVAWILPAMVILQSVSDHATYIARIAQQLGQSDSGGGFPALLMFLWRINGGGMSAIPLSVILMAACLLLDAHRRAYAGVHGWTVAGAPAPRYPNLTEAPPFARALIVSVVALANFTWGDLAVTWDAYGDLRQGRLDAMRAGRATAEQVRGVRADAMEATTPGTEPNARQGFRLGILVVSVVLFLLCCMYEVRTVWQLAPELKETEDDLFLSALPRLVSQWWSDLSGTQGLLYAIGALTAVAMSLSLVLTLGAPGRRISTAPSSSSLVSHLLTLTPGQACLALLDFAMTYMPRSALSASPAGGGTDLAAELSVNRRIRGAESFSESQALFTARTKRQVAVEADITRLRRLAESLGVTGVDALEPSRIDETVADLADSGADSQVVRQMRDLAASVSEQQAEILGLTRRLNTGSGEQFAILEGLRITDDFRGEAIDQRPVDSPVHALALSPAGNQLVVVEYQGAAPTIDDDDETDIPPRRLPGRAAHKSADNVLEHLACDERVARFFRENPELWQAIKEGRALLEANVLYTPIPGMTYRAGTALLAVTPELVEGVDAAVSALSGASTAAR</sequence>
<name>A0A1Q8HZ28_9ACTO</name>
<gene>
    <name evidence="2" type="ORF">BKH32_10115</name>
</gene>
<dbReference type="AlphaFoldDB" id="A0A1Q8HZ28"/>
<dbReference type="Proteomes" id="UP000185736">
    <property type="component" value="Unassembled WGS sequence"/>
</dbReference>
<feature type="transmembrane region" description="Helical" evidence="1">
    <location>
        <begin position="68"/>
        <end position="87"/>
    </location>
</feature>
<keyword evidence="1" id="KW-0472">Membrane</keyword>
<dbReference type="RefSeq" id="WP_075249921.1">
    <property type="nucleotide sequence ID" value="NZ_MSGO01000041.1"/>
</dbReference>
<comment type="caution">
    <text evidence="2">The sequence shown here is derived from an EMBL/GenBank/DDBJ whole genome shotgun (WGS) entry which is preliminary data.</text>
</comment>
<feature type="transmembrane region" description="Helical" evidence="1">
    <location>
        <begin position="99"/>
        <end position="119"/>
    </location>
</feature>
<feature type="transmembrane region" description="Helical" evidence="1">
    <location>
        <begin position="308"/>
        <end position="333"/>
    </location>
</feature>
<proteinExistence type="predicted"/>
<reference evidence="2 3" key="1">
    <citation type="submission" date="2016-12" db="EMBL/GenBank/DDBJ databases">
        <title>Genomic comparison of strains in the 'Actinomyces naeslundii' group.</title>
        <authorList>
            <person name="Mughal S.R."/>
            <person name="Do T."/>
            <person name="Gilbert S.C."/>
            <person name="Witherden E.A."/>
            <person name="Didelot X."/>
            <person name="Beighton D."/>
        </authorList>
    </citation>
    <scope>NUCLEOTIDE SEQUENCE [LARGE SCALE GENOMIC DNA]</scope>
    <source>
        <strain evidence="2 3">S64C</strain>
    </source>
</reference>
<keyword evidence="1" id="KW-1133">Transmembrane helix</keyword>
<feature type="transmembrane region" description="Helical" evidence="1">
    <location>
        <begin position="437"/>
        <end position="455"/>
    </location>
</feature>
<feature type="transmembrane region" description="Helical" evidence="1">
    <location>
        <begin position="131"/>
        <end position="156"/>
    </location>
</feature>